<protein>
    <recommendedName>
        <fullName evidence="3">Transcription initiation factor TFIID subunit 2</fullName>
    </recommendedName>
</protein>
<evidence type="ECO:0000256" key="3">
    <source>
        <dbReference type="ARBA" id="ARBA00017363"/>
    </source>
</evidence>
<dbReference type="InterPro" id="IPR027268">
    <property type="entry name" value="Peptidase_M4/M1_CTD_sf"/>
</dbReference>
<evidence type="ECO:0000256" key="1">
    <source>
        <dbReference type="ARBA" id="ARBA00004123"/>
    </source>
</evidence>
<feature type="region of interest" description="Disordered" evidence="7">
    <location>
        <begin position="1144"/>
        <end position="1206"/>
    </location>
</feature>
<dbReference type="InterPro" id="IPR042097">
    <property type="entry name" value="Aminopeptidase_N-like_N_sf"/>
</dbReference>
<proteinExistence type="inferred from homology"/>
<keyword evidence="12" id="KW-1185">Reference proteome</keyword>
<evidence type="ECO:0000256" key="7">
    <source>
        <dbReference type="SAM" id="MobiDB-lite"/>
    </source>
</evidence>
<evidence type="ECO:0000259" key="8">
    <source>
        <dbReference type="Pfam" id="PF01433"/>
    </source>
</evidence>
<dbReference type="GO" id="GO:0000976">
    <property type="term" value="F:transcription cis-regulatory region binding"/>
    <property type="evidence" value="ECO:0007669"/>
    <property type="project" value="TreeGrafter"/>
</dbReference>
<dbReference type="SUPFAM" id="SSF63737">
    <property type="entry name" value="Leukotriene A4 hydrolase N-terminal domain"/>
    <property type="match status" value="1"/>
</dbReference>
<dbReference type="Proteomes" id="UP000245207">
    <property type="component" value="Unassembled WGS sequence"/>
</dbReference>
<dbReference type="InterPro" id="IPR016024">
    <property type="entry name" value="ARM-type_fold"/>
</dbReference>
<feature type="domain" description="Peptidase M1 membrane alanine aminopeptidase" evidence="8">
    <location>
        <begin position="382"/>
        <end position="497"/>
    </location>
</feature>
<comment type="subcellular location">
    <subcellularLocation>
        <location evidence="1">Nucleus</location>
    </subcellularLocation>
</comment>
<feature type="compositionally biased region" description="Basic and acidic residues" evidence="7">
    <location>
        <begin position="1144"/>
        <end position="1161"/>
    </location>
</feature>
<dbReference type="GO" id="GO:0006367">
    <property type="term" value="P:transcription initiation at RNA polymerase II promoter"/>
    <property type="evidence" value="ECO:0007669"/>
    <property type="project" value="TreeGrafter"/>
</dbReference>
<feature type="domain" description="Transcription initiation factor TFIID subunit 2 Ig-like" evidence="9">
    <location>
        <begin position="541"/>
        <end position="688"/>
    </location>
</feature>
<name>A0A2U1N089_ARTAN</name>
<dbReference type="Gene3D" id="2.60.40.1730">
    <property type="entry name" value="tricorn interacting facor f3 domain"/>
    <property type="match status" value="1"/>
</dbReference>
<dbReference type="GO" id="GO:0008237">
    <property type="term" value="F:metallopeptidase activity"/>
    <property type="evidence" value="ECO:0007669"/>
    <property type="project" value="InterPro"/>
</dbReference>
<dbReference type="Gene3D" id="1.10.390.10">
    <property type="entry name" value="Neutral Protease Domain 2"/>
    <property type="match status" value="1"/>
</dbReference>
<dbReference type="FunFam" id="2.60.40.1730:FF:000015">
    <property type="entry name" value="Transcription initiation factor TFIID subunit 2"/>
    <property type="match status" value="1"/>
</dbReference>
<dbReference type="Pfam" id="PF01433">
    <property type="entry name" value="Peptidase_M1"/>
    <property type="match status" value="1"/>
</dbReference>
<dbReference type="Pfam" id="PF25577">
    <property type="entry name" value="TPR_TAF2_C"/>
    <property type="match status" value="1"/>
</dbReference>
<comment type="caution">
    <text evidence="11">The sequence shown here is derived from an EMBL/GenBank/DDBJ whole genome shotgun (WGS) entry which is preliminary data.</text>
</comment>
<dbReference type="OrthoDB" id="308861at2759"/>
<evidence type="ECO:0000256" key="6">
    <source>
        <dbReference type="ARBA" id="ARBA00023242"/>
    </source>
</evidence>
<dbReference type="GO" id="GO:0008270">
    <property type="term" value="F:zinc ion binding"/>
    <property type="evidence" value="ECO:0007669"/>
    <property type="project" value="InterPro"/>
</dbReference>
<feature type="region of interest" description="Disordered" evidence="7">
    <location>
        <begin position="1"/>
        <end position="20"/>
    </location>
</feature>
<dbReference type="InterPro" id="IPR057345">
    <property type="entry name" value="Ig-like_TAF2"/>
</dbReference>
<reference evidence="11 12" key="1">
    <citation type="journal article" date="2018" name="Mol. Plant">
        <title>The genome of Artemisia annua provides insight into the evolution of Asteraceae family and artemisinin biosynthesis.</title>
        <authorList>
            <person name="Shen Q."/>
            <person name="Zhang L."/>
            <person name="Liao Z."/>
            <person name="Wang S."/>
            <person name="Yan T."/>
            <person name="Shi P."/>
            <person name="Liu M."/>
            <person name="Fu X."/>
            <person name="Pan Q."/>
            <person name="Wang Y."/>
            <person name="Lv Z."/>
            <person name="Lu X."/>
            <person name="Zhang F."/>
            <person name="Jiang W."/>
            <person name="Ma Y."/>
            <person name="Chen M."/>
            <person name="Hao X."/>
            <person name="Li L."/>
            <person name="Tang Y."/>
            <person name="Lv G."/>
            <person name="Zhou Y."/>
            <person name="Sun X."/>
            <person name="Brodelius P.E."/>
            <person name="Rose J.K.C."/>
            <person name="Tang K."/>
        </authorList>
    </citation>
    <scope>NUCLEOTIDE SEQUENCE [LARGE SCALE GENOMIC DNA]</scope>
    <source>
        <strain evidence="12">cv. Huhao1</strain>
        <tissue evidence="11">Leaf</tissue>
    </source>
</reference>
<dbReference type="PANTHER" id="PTHR15137:SF9">
    <property type="entry name" value="TRANSCRIPTION INITIATION FACTOR TFIID SUBUNIT 2"/>
    <property type="match status" value="1"/>
</dbReference>
<evidence type="ECO:0000259" key="9">
    <source>
        <dbReference type="Pfam" id="PF25316"/>
    </source>
</evidence>
<feature type="compositionally biased region" description="Polar residues" evidence="7">
    <location>
        <begin position="1126"/>
        <end position="1136"/>
    </location>
</feature>
<dbReference type="EMBL" id="PKPP01003944">
    <property type="protein sequence ID" value="PWA66886.1"/>
    <property type="molecule type" value="Genomic_DNA"/>
</dbReference>
<dbReference type="CDD" id="cd09839">
    <property type="entry name" value="M1_like_TAF2"/>
    <property type="match status" value="1"/>
</dbReference>
<sequence>MAKPRKQKNEDQQKSDNNSTEAVVKHQKICLSIDLDKRRIYGYTELEVVVPENGIVGLHADNLMIENVMVDGEPARFEIFPHYQQMDSDDRWCSVSSANSAADAAGSVYVSCLERELVPNLLIMCTSQAAKPVTEQPEQPDQPMQENQENGIQTSSESKQNVKLIHIDYWVEKIETGIHIDKDVMHTDNQIRRARCWFPCMDDSSQRCCFDLEFTVANNLVAVSTGTLMYQILTNEDPPRKTYVYRMSVPVAAQWISLAVAPFEIFPDRHNNLITHICLPSNLPKLRNTVEFLHYAYSHYEHYLSTKFPFGSYTQVFIDPEMAVSSLSLGASMSIFSAQILFDEKIIDQIDVKYYHEEASQKLSVAGLPGQKTIDTRIKLAYALARQWFGVYITAEAPNDEWLLDGLAGFMTDSFVKQSLGNNEARYRRYKANCAVCKADDSAATALSSSDASKALYGTQGIGFYGKVRCWKSVAVLQMLEKQMGPESFCKVLKNLVAPPKDTTRLIRTLSTKEFRHLANEVGNLERPFLREFFPRWVGSSGCPVLKMGFSYNKRKNLVELAALRGCTATPDSNSTVSNSKPDFIKREADVGWPGMMSIRVHELDGMYDHPLLPMAGETWQLLEIQCHSRLASKRFQKPKKGSKHDGSDDNVDAVASVDMRTNSDSSLLWLRADPEMEYLAEIHFNQPVPMWQKGEHFTIASRSPLNAFYRSRRKRLTPLKLKRFGANLLASHKRSLLTTLNTINQLERDKDVVAQTQAIRALELFPRLLSIVNALSNLLCDSQIAIFEYTCYSFDLLYFVKAFWRVRIEAAFALASTASEETDWAGLLHLIKFYKSRRYDEKIGLPKPNDFHDVAEHFVLEAIPHAVALVRGSDMKSPREAVEFILQLLKYNENNGNTYSDVFWLTALVQSVGELEFGQQDRIIDLIKPFCSSKPQWQVRIEAFRSLLDLEYHCKGIDAALILFVKYLEEEPSLRGQVKLGVHAMRLCQINGDSDDEHCVMRETLVALLRLLESPAAFNNVTLRHYLFCILQVLAGRPPTLCGVPRDETLIKGHIEICNELKNFFAAIVNQSKPPEESLDALMLPYDGSVPETNPEPLIISITDNERIEPEELALTVPDAPKEVNGNNSREQNQPDIVILDSSEAHKEPDTVSNSQDRKKPVLKIKMKQSSASSRAEEADNVPLERSQGAHNGADHGTSSSVSMDAPPPQINFTVPANGGNQNLDDVNSCHDLGSHVKHQEKPEAPREEVVVGQVTNAATQLDEVPKQTEGKASRQEVVVGQVTNVATPLDEVPKRTEGKASREDVVVGQVTNVARPMDEEPRPMEGKASGEGVEVGQVTNVARPMDEVPRQTEGKASKEEVVAGQVTNVARPMDEVPKRTEGCSELLMTFWVFCTVMMSVIPNERVFWFCNASDNFPNIGPTQNFNFCEQEALPLDR</sequence>
<dbReference type="STRING" id="35608.A0A2U1N089"/>
<feature type="compositionally biased region" description="Low complexity" evidence="7">
    <location>
        <begin position="135"/>
        <end position="149"/>
    </location>
</feature>
<keyword evidence="5" id="KW-0804">Transcription</keyword>
<evidence type="ECO:0000313" key="11">
    <source>
        <dbReference type="EMBL" id="PWA66886.1"/>
    </source>
</evidence>
<dbReference type="GO" id="GO:0016251">
    <property type="term" value="F:RNA polymerase II general transcription initiation factor activity"/>
    <property type="evidence" value="ECO:0007669"/>
    <property type="project" value="TreeGrafter"/>
</dbReference>
<evidence type="ECO:0000256" key="5">
    <source>
        <dbReference type="ARBA" id="ARBA00023163"/>
    </source>
</evidence>
<dbReference type="SUPFAM" id="SSF48371">
    <property type="entry name" value="ARM repeat"/>
    <property type="match status" value="1"/>
</dbReference>
<organism evidence="11 12">
    <name type="scientific">Artemisia annua</name>
    <name type="common">Sweet wormwood</name>
    <dbReference type="NCBI Taxonomy" id="35608"/>
    <lineage>
        <taxon>Eukaryota</taxon>
        <taxon>Viridiplantae</taxon>
        <taxon>Streptophyta</taxon>
        <taxon>Embryophyta</taxon>
        <taxon>Tracheophyta</taxon>
        <taxon>Spermatophyta</taxon>
        <taxon>Magnoliopsida</taxon>
        <taxon>eudicotyledons</taxon>
        <taxon>Gunneridae</taxon>
        <taxon>Pentapetalae</taxon>
        <taxon>asterids</taxon>
        <taxon>campanulids</taxon>
        <taxon>Asterales</taxon>
        <taxon>Asteraceae</taxon>
        <taxon>Asteroideae</taxon>
        <taxon>Anthemideae</taxon>
        <taxon>Artemisiinae</taxon>
        <taxon>Artemisia</taxon>
    </lineage>
</organism>
<dbReference type="InterPro" id="IPR057991">
    <property type="entry name" value="TPR_TAF2_C"/>
</dbReference>
<feature type="region of interest" description="Disordered" evidence="7">
    <location>
        <begin position="132"/>
        <end position="157"/>
    </location>
</feature>
<accession>A0A2U1N089</accession>
<evidence type="ECO:0000256" key="2">
    <source>
        <dbReference type="ARBA" id="ARBA00010937"/>
    </source>
</evidence>
<dbReference type="Pfam" id="PF25316">
    <property type="entry name" value="TAF2_3rd"/>
    <property type="match status" value="1"/>
</dbReference>
<dbReference type="GO" id="GO:0005669">
    <property type="term" value="C:transcription factor TFIID complex"/>
    <property type="evidence" value="ECO:0007669"/>
    <property type="project" value="InterPro"/>
</dbReference>
<dbReference type="SUPFAM" id="SSF55486">
    <property type="entry name" value="Metalloproteases ('zincins'), catalytic domain"/>
    <property type="match status" value="1"/>
</dbReference>
<feature type="domain" description="Transcription initiation factor TFIID subunit 2 TPR repeats" evidence="10">
    <location>
        <begin position="745"/>
        <end position="915"/>
    </location>
</feature>
<evidence type="ECO:0000256" key="4">
    <source>
        <dbReference type="ARBA" id="ARBA00023015"/>
    </source>
</evidence>
<dbReference type="PANTHER" id="PTHR15137">
    <property type="entry name" value="TRANSCRIPTION INITIATION FACTOR TFIID"/>
    <property type="match status" value="1"/>
</dbReference>
<dbReference type="GO" id="GO:0003682">
    <property type="term" value="F:chromatin binding"/>
    <property type="evidence" value="ECO:0007669"/>
    <property type="project" value="TreeGrafter"/>
</dbReference>
<comment type="similarity">
    <text evidence="2">Belongs to the TAF2 family.</text>
</comment>
<dbReference type="InterPro" id="IPR014782">
    <property type="entry name" value="Peptidase_M1_dom"/>
</dbReference>
<dbReference type="InterPro" id="IPR037813">
    <property type="entry name" value="TAF2"/>
</dbReference>
<gene>
    <name evidence="11" type="ORF">CTI12_AA283030</name>
</gene>
<keyword evidence="6" id="KW-0539">Nucleus</keyword>
<feature type="region of interest" description="Disordered" evidence="7">
    <location>
        <begin position="1117"/>
        <end position="1136"/>
    </location>
</feature>
<evidence type="ECO:0000313" key="12">
    <source>
        <dbReference type="Proteomes" id="UP000245207"/>
    </source>
</evidence>
<evidence type="ECO:0000259" key="10">
    <source>
        <dbReference type="Pfam" id="PF25577"/>
    </source>
</evidence>
<keyword evidence="4" id="KW-0805">Transcription regulation</keyword>